<dbReference type="Proteomes" id="UP001153636">
    <property type="component" value="Chromosome 7"/>
</dbReference>
<dbReference type="PANTHER" id="PTHR33936">
    <property type="entry name" value="PROTEIN CBG17840"/>
    <property type="match status" value="1"/>
</dbReference>
<evidence type="ECO:0000313" key="5">
    <source>
        <dbReference type="Proteomes" id="UP001153636"/>
    </source>
</evidence>
<feature type="region of interest" description="Disordered" evidence="2">
    <location>
        <begin position="317"/>
        <end position="347"/>
    </location>
</feature>
<accession>A0A9P0D7B8</accession>
<dbReference type="PROSITE" id="PS50157">
    <property type="entry name" value="ZINC_FINGER_C2H2_2"/>
    <property type="match status" value="2"/>
</dbReference>
<evidence type="ECO:0000256" key="1">
    <source>
        <dbReference type="PROSITE-ProRule" id="PRU00042"/>
    </source>
</evidence>
<feature type="domain" description="C2H2-type" evidence="3">
    <location>
        <begin position="16"/>
        <end position="44"/>
    </location>
</feature>
<dbReference type="EMBL" id="OV651819">
    <property type="protein sequence ID" value="CAH1113746.1"/>
    <property type="molecule type" value="Genomic_DNA"/>
</dbReference>
<keyword evidence="1" id="KW-0863">Zinc-finger</keyword>
<evidence type="ECO:0000313" key="4">
    <source>
        <dbReference type="EMBL" id="CAH1113746.1"/>
    </source>
</evidence>
<feature type="domain" description="C2H2-type" evidence="3">
    <location>
        <begin position="52"/>
        <end position="81"/>
    </location>
</feature>
<dbReference type="InterPro" id="IPR013087">
    <property type="entry name" value="Znf_C2H2_type"/>
</dbReference>
<feature type="compositionally biased region" description="Basic and acidic residues" evidence="2">
    <location>
        <begin position="326"/>
        <end position="338"/>
    </location>
</feature>
<organism evidence="4 5">
    <name type="scientific">Psylliodes chrysocephalus</name>
    <dbReference type="NCBI Taxonomy" id="3402493"/>
    <lineage>
        <taxon>Eukaryota</taxon>
        <taxon>Metazoa</taxon>
        <taxon>Ecdysozoa</taxon>
        <taxon>Arthropoda</taxon>
        <taxon>Hexapoda</taxon>
        <taxon>Insecta</taxon>
        <taxon>Pterygota</taxon>
        <taxon>Neoptera</taxon>
        <taxon>Endopterygota</taxon>
        <taxon>Coleoptera</taxon>
        <taxon>Polyphaga</taxon>
        <taxon>Cucujiformia</taxon>
        <taxon>Chrysomeloidea</taxon>
        <taxon>Chrysomelidae</taxon>
        <taxon>Galerucinae</taxon>
        <taxon>Alticini</taxon>
        <taxon>Psylliodes</taxon>
    </lineage>
</organism>
<dbReference type="PROSITE" id="PS00028">
    <property type="entry name" value="ZINC_FINGER_C2H2_1"/>
    <property type="match status" value="1"/>
</dbReference>
<sequence>MFILDQKLVNLRSMEYVCEYCSKRFSKSFNLKRHISAMHSSPSIKSGKTDRFICQFCSRSYLYKRSLFAHLKICQSIDRKPQLFYYSCCLCKAIDIQHILEHYSVEHNLDLSVLKLAFDTQQEFNSWKDDIEKSTISKYIQNCKREYTYKVMYYYRCHRNGYHKSKSKNIRNIKRLGSSKINGYCPSKITATICNKTGRVTVDYIPTHVGHTMDLRRIPLKKAERDILAAKISQKIPFDTILQDIRRDNVAENNCNRLHLLTRQDLVNIEKSFNLNNESVRHSKTEIRKSKSTSIENNSSSYESALNHNIVEVVDREVEQEEEHEEGEHVEGEHKEQVEEHEEEEQADSCILELWTQEACESDTIAAPDIINSVKKRLINQFHNVISMAATLEQCALIESVLFPLESEIADMVSTTTNLNATKEV</sequence>
<dbReference type="OrthoDB" id="6782111at2759"/>
<protein>
    <recommendedName>
        <fullName evidence="3">C2H2-type domain-containing protein</fullName>
    </recommendedName>
</protein>
<dbReference type="PANTHER" id="PTHR33936:SF24">
    <property type="entry name" value="C2H2-TYPE DOMAIN-CONTAINING PROTEIN"/>
    <property type="match status" value="1"/>
</dbReference>
<dbReference type="InterPro" id="IPR036236">
    <property type="entry name" value="Znf_C2H2_sf"/>
</dbReference>
<feature type="region of interest" description="Disordered" evidence="2">
    <location>
        <begin position="280"/>
        <end position="302"/>
    </location>
</feature>
<name>A0A9P0D7B8_9CUCU</name>
<dbReference type="SMART" id="SM00355">
    <property type="entry name" value="ZnF_C2H2"/>
    <property type="match status" value="3"/>
</dbReference>
<evidence type="ECO:0000259" key="3">
    <source>
        <dbReference type="PROSITE" id="PS50157"/>
    </source>
</evidence>
<keyword evidence="1" id="KW-0862">Zinc</keyword>
<dbReference type="AlphaFoldDB" id="A0A9P0D7B8"/>
<reference evidence="4" key="1">
    <citation type="submission" date="2022-01" db="EMBL/GenBank/DDBJ databases">
        <authorList>
            <person name="King R."/>
        </authorList>
    </citation>
    <scope>NUCLEOTIDE SEQUENCE</scope>
</reference>
<proteinExistence type="predicted"/>
<dbReference type="Gene3D" id="3.30.160.60">
    <property type="entry name" value="Classic Zinc Finger"/>
    <property type="match status" value="1"/>
</dbReference>
<dbReference type="InterPro" id="IPR052797">
    <property type="entry name" value="RegFact_GeneExpr_CellDeath"/>
</dbReference>
<dbReference type="GO" id="GO:0008270">
    <property type="term" value="F:zinc ion binding"/>
    <property type="evidence" value="ECO:0007669"/>
    <property type="project" value="UniProtKB-KW"/>
</dbReference>
<keyword evidence="1" id="KW-0479">Metal-binding</keyword>
<feature type="compositionally biased region" description="Low complexity" evidence="2">
    <location>
        <begin position="292"/>
        <end position="302"/>
    </location>
</feature>
<feature type="compositionally biased region" description="Basic and acidic residues" evidence="2">
    <location>
        <begin position="280"/>
        <end position="289"/>
    </location>
</feature>
<keyword evidence="5" id="KW-1185">Reference proteome</keyword>
<dbReference type="SUPFAM" id="SSF57667">
    <property type="entry name" value="beta-beta-alpha zinc fingers"/>
    <property type="match status" value="1"/>
</dbReference>
<gene>
    <name evidence="4" type="ORF">PSYICH_LOCUS13012</name>
</gene>
<evidence type="ECO:0000256" key="2">
    <source>
        <dbReference type="SAM" id="MobiDB-lite"/>
    </source>
</evidence>